<evidence type="ECO:0000313" key="5">
    <source>
        <dbReference type="EMBL" id="MCX7445140.1"/>
    </source>
</evidence>
<keyword evidence="3" id="KW-1133">Transmembrane helix</keyword>
<evidence type="ECO:0000259" key="4">
    <source>
        <dbReference type="PROSITE" id="PS50006"/>
    </source>
</evidence>
<dbReference type="EMBL" id="JAPMKV010000004">
    <property type="protein sequence ID" value="MCX7445140.1"/>
    <property type="molecule type" value="Genomic_DNA"/>
</dbReference>
<keyword evidence="3" id="KW-0812">Transmembrane</keyword>
<evidence type="ECO:0000256" key="3">
    <source>
        <dbReference type="SAM" id="Phobius"/>
    </source>
</evidence>
<evidence type="ECO:0000256" key="2">
    <source>
        <dbReference type="SAM" id="MobiDB-lite"/>
    </source>
</evidence>
<sequence>MESVVLLALRMGLLVLLWFFVLMALRALRSDVRSAAGVPGARSERGAGGGLPLTRSAPPRRLMAVGGPSEGTWIDLTGLNEILIGRDPHCTFVVGDDSTTRQHARLFRHSDEWFIEDLASRNGTFVAGTPIEQPERVGTDTNIDLGTTTVRLVP</sequence>
<organism evidence="6 7">
    <name type="scientific">Corynebacterium pygosceleis</name>
    <dbReference type="NCBI Taxonomy" id="2800406"/>
    <lineage>
        <taxon>Bacteria</taxon>
        <taxon>Bacillati</taxon>
        <taxon>Actinomycetota</taxon>
        <taxon>Actinomycetes</taxon>
        <taxon>Mycobacteriales</taxon>
        <taxon>Corynebacteriaceae</taxon>
        <taxon>Corynebacterium</taxon>
    </lineage>
</organism>
<dbReference type="Proteomes" id="UP001071478">
    <property type="component" value="Unassembled WGS sequence"/>
</dbReference>
<name>A0A9Q4CAG9_9CORY</name>
<feature type="region of interest" description="Disordered" evidence="2">
    <location>
        <begin position="38"/>
        <end position="59"/>
    </location>
</feature>
<dbReference type="AlphaFoldDB" id="A0A9Q4CAG9"/>
<feature type="transmembrane region" description="Helical" evidence="3">
    <location>
        <begin position="6"/>
        <end position="25"/>
    </location>
</feature>
<evidence type="ECO:0000313" key="7">
    <source>
        <dbReference type="Proteomes" id="UP001071478"/>
    </source>
</evidence>
<dbReference type="EMBL" id="JAPMKU010000002">
    <property type="protein sequence ID" value="MCX7468435.1"/>
    <property type="molecule type" value="Genomic_DNA"/>
</dbReference>
<keyword evidence="1" id="KW-0597">Phosphoprotein</keyword>
<evidence type="ECO:0000256" key="1">
    <source>
        <dbReference type="ARBA" id="ARBA00022553"/>
    </source>
</evidence>
<dbReference type="PANTHER" id="PTHR23308">
    <property type="entry name" value="NUCLEAR INHIBITOR OF PROTEIN PHOSPHATASE-1"/>
    <property type="match status" value="1"/>
</dbReference>
<evidence type="ECO:0000313" key="6">
    <source>
        <dbReference type="EMBL" id="MCX7468435.1"/>
    </source>
</evidence>
<accession>A0A9Q4CAG9</accession>
<dbReference type="RefSeq" id="WP_200252709.1">
    <property type="nucleotide sequence ID" value="NZ_JALNJA010000002.1"/>
</dbReference>
<dbReference type="InterPro" id="IPR050923">
    <property type="entry name" value="Cell_Proc_Reg/RNA_Proc"/>
</dbReference>
<dbReference type="CDD" id="cd00060">
    <property type="entry name" value="FHA"/>
    <property type="match status" value="1"/>
</dbReference>
<feature type="domain" description="FHA" evidence="4">
    <location>
        <begin position="82"/>
        <end position="131"/>
    </location>
</feature>
<dbReference type="Proteomes" id="UP001081709">
    <property type="component" value="Unassembled WGS sequence"/>
</dbReference>
<gene>
    <name evidence="5" type="ORF">OS125_07760</name>
    <name evidence="6" type="ORF">OS129_06040</name>
</gene>
<dbReference type="InterPro" id="IPR000253">
    <property type="entry name" value="FHA_dom"/>
</dbReference>
<proteinExistence type="predicted"/>
<keyword evidence="3" id="KW-0472">Membrane</keyword>
<comment type="caution">
    <text evidence="6">The sequence shown here is derived from an EMBL/GenBank/DDBJ whole genome shotgun (WGS) entry which is preliminary data.</text>
</comment>
<dbReference type="PROSITE" id="PS50006">
    <property type="entry name" value="FHA_DOMAIN"/>
    <property type="match status" value="1"/>
</dbReference>
<keyword evidence="8" id="KW-1185">Reference proteome</keyword>
<dbReference type="SUPFAM" id="SSF49879">
    <property type="entry name" value="SMAD/FHA domain"/>
    <property type="match status" value="1"/>
</dbReference>
<dbReference type="Gene3D" id="2.60.200.20">
    <property type="match status" value="1"/>
</dbReference>
<protein>
    <submittedName>
        <fullName evidence="6">FHA domain-containing protein</fullName>
    </submittedName>
</protein>
<reference evidence="6" key="1">
    <citation type="submission" date="2022-11" db="EMBL/GenBank/DDBJ databases">
        <title>Corynebacterium sp. isolated from Penguins.</title>
        <authorList>
            <person name="Sedlar K."/>
            <person name="Svec P."/>
        </authorList>
    </citation>
    <scope>NUCLEOTIDE SEQUENCE</scope>
    <source>
        <strain evidence="5">P7003</strain>
        <strain evidence="6">P7374</strain>
    </source>
</reference>
<dbReference type="Pfam" id="PF00498">
    <property type="entry name" value="FHA"/>
    <property type="match status" value="1"/>
</dbReference>
<dbReference type="SMART" id="SM00240">
    <property type="entry name" value="FHA"/>
    <property type="match status" value="1"/>
</dbReference>
<dbReference type="InterPro" id="IPR008984">
    <property type="entry name" value="SMAD_FHA_dom_sf"/>
</dbReference>
<evidence type="ECO:0000313" key="8">
    <source>
        <dbReference type="Proteomes" id="UP001081709"/>
    </source>
</evidence>